<keyword evidence="3 9" id="KW-0813">Transport</keyword>
<evidence type="ECO:0000256" key="8">
    <source>
        <dbReference type="PROSITE-ProRule" id="PRU00282"/>
    </source>
</evidence>
<dbReference type="EMBL" id="JALJOV010000305">
    <property type="protein sequence ID" value="KAK9864898.1"/>
    <property type="molecule type" value="Genomic_DNA"/>
</dbReference>
<comment type="caution">
    <text evidence="10">The sequence shown here is derived from an EMBL/GenBank/DDBJ whole genome shotgun (WGS) entry which is preliminary data.</text>
</comment>
<feature type="repeat" description="Solcar" evidence="8">
    <location>
        <begin position="297"/>
        <end position="383"/>
    </location>
</feature>
<protein>
    <submittedName>
        <fullName evidence="10">Uncharacterized protein</fullName>
    </submittedName>
</protein>
<sequence>MALTARRRFIHEKSSSDRSGELLGDVSCDLVQLGSHLRDRAGAQLWHCREHLNQQQARRSCRVDCFGSASLANGVSARPEATAGAPEAQRKAPLVTLASSGSDSPAQPQPNVPGWRISLGNLAAGATAGCAVEAALYPLDTIKTRMQAVASGGGMGELFKGGGLRALYSGLWGNLVGVAPASAIFLCVYEPLKRAVCQNIPEDRQFLGPIVAGASAGLAASIVRVPTEVVKQRMQTGEFSRALVALKTIIQTEGPMGLFAGYRSFLLRDLPFDAIEFFAYEQLKITYSQSLKDRRPLNPAETSFIGAGAGMVTAIFTTPLDVLKTRLMTQGAKKTYSGPLDCLARILKEEGAPALFKGWQPRVVWIGIGGCIFFSALEEAKKLFVPQATTAQPEK</sequence>
<gene>
    <name evidence="10" type="ORF">WJX84_008193</name>
</gene>
<reference evidence="10 11" key="1">
    <citation type="journal article" date="2024" name="Nat. Commun.">
        <title>Phylogenomics reveals the evolutionary origins of lichenization in chlorophyte algae.</title>
        <authorList>
            <person name="Puginier C."/>
            <person name="Libourel C."/>
            <person name="Otte J."/>
            <person name="Skaloud P."/>
            <person name="Haon M."/>
            <person name="Grisel S."/>
            <person name="Petersen M."/>
            <person name="Berrin J.G."/>
            <person name="Delaux P.M."/>
            <person name="Dal Grande F."/>
            <person name="Keller J."/>
        </authorList>
    </citation>
    <scope>NUCLEOTIDE SEQUENCE [LARGE SCALE GENOMIC DNA]</scope>
    <source>
        <strain evidence="10 11">SAG 2523</strain>
    </source>
</reference>
<evidence type="ECO:0000256" key="6">
    <source>
        <dbReference type="ARBA" id="ARBA00022989"/>
    </source>
</evidence>
<evidence type="ECO:0000256" key="5">
    <source>
        <dbReference type="ARBA" id="ARBA00022737"/>
    </source>
</evidence>
<comment type="similarity">
    <text evidence="2 9">Belongs to the mitochondrial carrier (TC 2.A.29) family.</text>
</comment>
<dbReference type="Pfam" id="PF00153">
    <property type="entry name" value="Mito_carr"/>
    <property type="match status" value="3"/>
</dbReference>
<dbReference type="Gene3D" id="1.50.40.10">
    <property type="entry name" value="Mitochondrial carrier domain"/>
    <property type="match status" value="2"/>
</dbReference>
<feature type="repeat" description="Solcar" evidence="8">
    <location>
        <begin position="116"/>
        <end position="195"/>
    </location>
</feature>
<evidence type="ECO:0000256" key="9">
    <source>
        <dbReference type="RuleBase" id="RU000488"/>
    </source>
</evidence>
<keyword evidence="5" id="KW-0677">Repeat</keyword>
<dbReference type="AlphaFoldDB" id="A0AAW1T7V0"/>
<dbReference type="InterPro" id="IPR023395">
    <property type="entry name" value="MCP_dom_sf"/>
</dbReference>
<evidence type="ECO:0000256" key="2">
    <source>
        <dbReference type="ARBA" id="ARBA00006375"/>
    </source>
</evidence>
<keyword evidence="11" id="KW-1185">Reference proteome</keyword>
<dbReference type="SUPFAM" id="SSF103506">
    <property type="entry name" value="Mitochondrial carrier"/>
    <property type="match status" value="1"/>
</dbReference>
<dbReference type="GO" id="GO:0016020">
    <property type="term" value="C:membrane"/>
    <property type="evidence" value="ECO:0007669"/>
    <property type="project" value="UniProtKB-SubCell"/>
</dbReference>
<evidence type="ECO:0000256" key="1">
    <source>
        <dbReference type="ARBA" id="ARBA00004141"/>
    </source>
</evidence>
<dbReference type="Proteomes" id="UP001485043">
    <property type="component" value="Unassembled WGS sequence"/>
</dbReference>
<dbReference type="PANTHER" id="PTHR45667">
    <property type="entry name" value="S-ADENOSYLMETHIONINE MITOCHONDRIAL CARRIER PROTEIN"/>
    <property type="match status" value="1"/>
</dbReference>
<evidence type="ECO:0000256" key="7">
    <source>
        <dbReference type="ARBA" id="ARBA00023136"/>
    </source>
</evidence>
<proteinExistence type="inferred from homology"/>
<name>A0AAW1T7V0_9CHLO</name>
<evidence type="ECO:0000313" key="11">
    <source>
        <dbReference type="Proteomes" id="UP001485043"/>
    </source>
</evidence>
<dbReference type="PROSITE" id="PS50920">
    <property type="entry name" value="SOLCAR"/>
    <property type="match status" value="3"/>
</dbReference>
<feature type="repeat" description="Solcar" evidence="8">
    <location>
        <begin position="204"/>
        <end position="286"/>
    </location>
</feature>
<keyword evidence="7 8" id="KW-0472">Membrane</keyword>
<evidence type="ECO:0000256" key="4">
    <source>
        <dbReference type="ARBA" id="ARBA00022692"/>
    </source>
</evidence>
<evidence type="ECO:0000256" key="3">
    <source>
        <dbReference type="ARBA" id="ARBA00022448"/>
    </source>
</evidence>
<dbReference type="InterPro" id="IPR018108">
    <property type="entry name" value="MCP_transmembrane"/>
</dbReference>
<accession>A0AAW1T7V0</accession>
<comment type="subcellular location">
    <subcellularLocation>
        <location evidence="1">Membrane</location>
        <topology evidence="1">Multi-pass membrane protein</topology>
    </subcellularLocation>
</comment>
<organism evidence="10 11">
    <name type="scientific">Apatococcus fuscideae</name>
    <dbReference type="NCBI Taxonomy" id="2026836"/>
    <lineage>
        <taxon>Eukaryota</taxon>
        <taxon>Viridiplantae</taxon>
        <taxon>Chlorophyta</taxon>
        <taxon>core chlorophytes</taxon>
        <taxon>Trebouxiophyceae</taxon>
        <taxon>Chlorellales</taxon>
        <taxon>Chlorellaceae</taxon>
        <taxon>Apatococcus</taxon>
    </lineage>
</organism>
<keyword evidence="6" id="KW-1133">Transmembrane helix</keyword>
<keyword evidence="4 8" id="KW-0812">Transmembrane</keyword>
<evidence type="ECO:0000313" key="10">
    <source>
        <dbReference type="EMBL" id="KAK9864898.1"/>
    </source>
</evidence>